<dbReference type="FunCoup" id="A0A067M624">
    <property type="interactions" value="165"/>
</dbReference>
<dbReference type="Gene3D" id="1.10.10.1200">
    <property type="entry name" value="MAGE homology domain, winged helix WH1 motif"/>
    <property type="match status" value="1"/>
</dbReference>
<sequence>MPPRRVSSQKSSQPSRTQASQPSRSQASRSQRSQTSRAGGRKQAPRNDDEEDEDDGEANRMDEDEEDEEEGHAGTQSQNGSEEDLMRKAYDLVRLALFMEGKRAVLRRDDINKKVLDGQTRQFSRVFETAQKILKKIFGMQLVELMSRAERERGDAGGGDENAVTGMRKKTTNTSKTYVLHSILDQELLAASIAIDADILEVASKDVNELVDEEDAEDQPDSTLLAWNVNDSLIISGITHVILALILVNSKILPDPQLRAQLKGLKLQANTEIPLPPHFTQKHMTLDALLSLLIKQGYLDRQRTASSGAPSHSQAPGTQRGRGRQSRVTGDEDSETVYEWRWGSRAQAEMGEMGTAEFIKEFMGETWRDFEGGAAEVEEDQDADEEQGRGSTRRKGKGRSNAAAGAGREGAEARRNKYMDRMMKDITRAAAGSLTEVQV</sequence>
<dbReference type="EMBL" id="KL198060">
    <property type="protein sequence ID" value="KDQ11218.1"/>
    <property type="molecule type" value="Genomic_DNA"/>
</dbReference>
<dbReference type="Gene3D" id="1.10.10.1210">
    <property type="entry name" value="MAGE homology domain, winged helix WH2 motif"/>
    <property type="match status" value="1"/>
</dbReference>
<gene>
    <name evidence="3" type="ORF">BOTBODRAFT_68120</name>
</gene>
<organism evidence="3 4">
    <name type="scientific">Botryobasidium botryosum (strain FD-172 SS1)</name>
    <dbReference type="NCBI Taxonomy" id="930990"/>
    <lineage>
        <taxon>Eukaryota</taxon>
        <taxon>Fungi</taxon>
        <taxon>Dikarya</taxon>
        <taxon>Basidiomycota</taxon>
        <taxon>Agaricomycotina</taxon>
        <taxon>Agaricomycetes</taxon>
        <taxon>Cantharellales</taxon>
        <taxon>Botryobasidiaceae</taxon>
        <taxon>Botryobasidium</taxon>
    </lineage>
</organism>
<accession>A0A067M624</accession>
<dbReference type="Proteomes" id="UP000027195">
    <property type="component" value="Unassembled WGS sequence"/>
</dbReference>
<evidence type="ECO:0000313" key="3">
    <source>
        <dbReference type="EMBL" id="KDQ11218.1"/>
    </source>
</evidence>
<feature type="region of interest" description="Disordered" evidence="1">
    <location>
        <begin position="1"/>
        <end position="84"/>
    </location>
</feature>
<feature type="compositionally biased region" description="Basic and acidic residues" evidence="1">
    <location>
        <begin position="409"/>
        <end position="419"/>
    </location>
</feature>
<proteinExistence type="predicted"/>
<dbReference type="OrthoDB" id="205198at2759"/>
<protein>
    <recommendedName>
        <fullName evidence="2">MAGE domain-containing protein</fullName>
    </recommendedName>
</protein>
<evidence type="ECO:0000313" key="4">
    <source>
        <dbReference type="Proteomes" id="UP000027195"/>
    </source>
</evidence>
<feature type="compositionally biased region" description="Polar residues" evidence="1">
    <location>
        <begin position="1"/>
        <end position="10"/>
    </location>
</feature>
<dbReference type="AlphaFoldDB" id="A0A067M624"/>
<keyword evidence="4" id="KW-1185">Reference proteome</keyword>
<dbReference type="PANTHER" id="PTHR11736">
    <property type="entry name" value="MELANOMA-ASSOCIATED ANTIGEN MAGE ANTIGEN"/>
    <property type="match status" value="1"/>
</dbReference>
<dbReference type="GO" id="GO:0006281">
    <property type="term" value="P:DNA repair"/>
    <property type="evidence" value="ECO:0007669"/>
    <property type="project" value="TreeGrafter"/>
</dbReference>
<feature type="compositionally biased region" description="Acidic residues" evidence="1">
    <location>
        <begin position="48"/>
        <end position="70"/>
    </location>
</feature>
<dbReference type="GO" id="GO:0005634">
    <property type="term" value="C:nucleus"/>
    <property type="evidence" value="ECO:0007669"/>
    <property type="project" value="TreeGrafter"/>
</dbReference>
<feature type="compositionally biased region" description="Low complexity" evidence="1">
    <location>
        <begin position="11"/>
        <end position="38"/>
    </location>
</feature>
<feature type="region of interest" description="Disordered" evidence="1">
    <location>
        <begin position="303"/>
        <end position="335"/>
    </location>
</feature>
<evidence type="ECO:0000256" key="1">
    <source>
        <dbReference type="SAM" id="MobiDB-lite"/>
    </source>
</evidence>
<dbReference type="InterPro" id="IPR041898">
    <property type="entry name" value="MAGE_WH1"/>
</dbReference>
<dbReference type="HOGENOM" id="CLU_027982_0_1_1"/>
<dbReference type="InParanoid" id="A0A067M624"/>
<dbReference type="STRING" id="930990.A0A067M624"/>
<name>A0A067M624_BOTB1</name>
<dbReference type="InterPro" id="IPR041899">
    <property type="entry name" value="MAGE_WH2"/>
</dbReference>
<dbReference type="InterPro" id="IPR002190">
    <property type="entry name" value="MHD_dom"/>
</dbReference>
<feature type="domain" description="MAGE" evidence="2">
    <location>
        <begin position="85"/>
        <end position="145"/>
    </location>
</feature>
<feature type="compositionally biased region" description="Acidic residues" evidence="1">
    <location>
        <begin position="376"/>
        <end position="385"/>
    </location>
</feature>
<feature type="region of interest" description="Disordered" evidence="1">
    <location>
        <begin position="376"/>
        <end position="419"/>
    </location>
</feature>
<dbReference type="Pfam" id="PF01454">
    <property type="entry name" value="MAGE"/>
    <property type="match status" value="1"/>
</dbReference>
<evidence type="ECO:0000259" key="2">
    <source>
        <dbReference type="PROSITE" id="PS50838"/>
    </source>
</evidence>
<dbReference type="PROSITE" id="PS50838">
    <property type="entry name" value="MAGE"/>
    <property type="match status" value="1"/>
</dbReference>
<dbReference type="SMART" id="SM01373">
    <property type="entry name" value="MAGE"/>
    <property type="match status" value="1"/>
</dbReference>
<dbReference type="PANTHER" id="PTHR11736:SF14">
    <property type="entry name" value="NSE3 HOMOLOG, SMC5-SMC6 COMPLEX COMPONENT"/>
    <property type="match status" value="1"/>
</dbReference>
<dbReference type="InterPro" id="IPR037445">
    <property type="entry name" value="MAGE"/>
</dbReference>
<feature type="compositionally biased region" description="Polar residues" evidence="1">
    <location>
        <begin position="304"/>
        <end position="317"/>
    </location>
</feature>
<reference evidence="4" key="1">
    <citation type="journal article" date="2014" name="Proc. Natl. Acad. Sci. U.S.A.">
        <title>Extensive sampling of basidiomycete genomes demonstrates inadequacy of the white-rot/brown-rot paradigm for wood decay fungi.</title>
        <authorList>
            <person name="Riley R."/>
            <person name="Salamov A.A."/>
            <person name="Brown D.W."/>
            <person name="Nagy L.G."/>
            <person name="Floudas D."/>
            <person name="Held B.W."/>
            <person name="Levasseur A."/>
            <person name="Lombard V."/>
            <person name="Morin E."/>
            <person name="Otillar R."/>
            <person name="Lindquist E.A."/>
            <person name="Sun H."/>
            <person name="LaButti K.M."/>
            <person name="Schmutz J."/>
            <person name="Jabbour D."/>
            <person name="Luo H."/>
            <person name="Baker S.E."/>
            <person name="Pisabarro A.G."/>
            <person name="Walton J.D."/>
            <person name="Blanchette R.A."/>
            <person name="Henrissat B."/>
            <person name="Martin F."/>
            <person name="Cullen D."/>
            <person name="Hibbett D.S."/>
            <person name="Grigoriev I.V."/>
        </authorList>
    </citation>
    <scope>NUCLEOTIDE SEQUENCE [LARGE SCALE GENOMIC DNA]</scope>
    <source>
        <strain evidence="4">FD-172 SS1</strain>
    </source>
</reference>